<accession>A0AAJ2K286</accession>
<dbReference type="SUPFAM" id="SSF52172">
    <property type="entry name" value="CheY-like"/>
    <property type="match status" value="1"/>
</dbReference>
<dbReference type="PRINTS" id="PR00038">
    <property type="entry name" value="HTHLUXR"/>
</dbReference>
<dbReference type="GO" id="GO:0006355">
    <property type="term" value="P:regulation of DNA-templated transcription"/>
    <property type="evidence" value="ECO:0007669"/>
    <property type="project" value="InterPro"/>
</dbReference>
<dbReference type="InterPro" id="IPR016032">
    <property type="entry name" value="Sig_transdc_resp-reg_C-effctor"/>
</dbReference>
<reference evidence="10" key="1">
    <citation type="submission" date="2023-09" db="EMBL/GenBank/DDBJ databases">
        <title>Paenibacillus sp. chi10 Genome sequencing and assembly.</title>
        <authorList>
            <person name="Kim I."/>
        </authorList>
    </citation>
    <scope>NUCLEOTIDE SEQUENCE [LARGE SCALE GENOMIC DNA]</scope>
    <source>
        <strain evidence="10">chi10</strain>
    </source>
</reference>
<evidence type="ECO:0000256" key="3">
    <source>
        <dbReference type="ARBA" id="ARBA00023015"/>
    </source>
</evidence>
<comment type="caution">
    <text evidence="9">The sequence shown here is derived from an EMBL/GenBank/DDBJ whole genome shotgun (WGS) entry which is preliminary data.</text>
</comment>
<evidence type="ECO:0000256" key="1">
    <source>
        <dbReference type="ARBA" id="ARBA00022553"/>
    </source>
</evidence>
<dbReference type="SMART" id="SM00448">
    <property type="entry name" value="REC"/>
    <property type="match status" value="1"/>
</dbReference>
<dbReference type="InterPro" id="IPR036388">
    <property type="entry name" value="WH-like_DNA-bd_sf"/>
</dbReference>
<evidence type="ECO:0000313" key="10">
    <source>
        <dbReference type="Proteomes" id="UP001250538"/>
    </source>
</evidence>
<protein>
    <submittedName>
        <fullName evidence="9">Response regulator transcription factor</fullName>
    </submittedName>
</protein>
<evidence type="ECO:0000259" key="7">
    <source>
        <dbReference type="PROSITE" id="PS50043"/>
    </source>
</evidence>
<dbReference type="AlphaFoldDB" id="A0AAJ2K286"/>
<keyword evidence="10" id="KW-1185">Reference proteome</keyword>
<evidence type="ECO:0000256" key="4">
    <source>
        <dbReference type="ARBA" id="ARBA00023125"/>
    </source>
</evidence>
<name>A0AAJ2K286_9BACL</name>
<sequence length="201" mass="21949">MIRVILGEDQQMLRSALATLLSLEDDIEVIGQAENGSVALSLIEELQPDIAVLDIEMPLMTGLDVADAVKKKGLDCRIIMLTTFARSGYLQRAMASSVGGYLLKDSPSDELSDAIRQVYAGKRVMSPELTLAAWEDPCPLSPREKEVLLLAENGLSMQDISAKLFLSYGTVRNYMSDAISKVGAGTRIEAIRTAREKGWLD</sequence>
<dbReference type="EMBL" id="JAVYAA010000011">
    <property type="protein sequence ID" value="MDT8980074.1"/>
    <property type="molecule type" value="Genomic_DNA"/>
</dbReference>
<keyword evidence="2" id="KW-0902">Two-component regulatory system</keyword>
<dbReference type="Proteomes" id="UP001250538">
    <property type="component" value="Unassembled WGS sequence"/>
</dbReference>
<dbReference type="PROSITE" id="PS50110">
    <property type="entry name" value="RESPONSE_REGULATORY"/>
    <property type="match status" value="1"/>
</dbReference>
<evidence type="ECO:0000256" key="2">
    <source>
        <dbReference type="ARBA" id="ARBA00023012"/>
    </source>
</evidence>
<evidence type="ECO:0000313" key="9">
    <source>
        <dbReference type="EMBL" id="MDT8980074.1"/>
    </source>
</evidence>
<dbReference type="Pfam" id="PF00196">
    <property type="entry name" value="GerE"/>
    <property type="match status" value="1"/>
</dbReference>
<feature type="modified residue" description="4-aspartylphosphate" evidence="6">
    <location>
        <position position="54"/>
    </location>
</feature>
<dbReference type="GO" id="GO:0000160">
    <property type="term" value="P:phosphorelay signal transduction system"/>
    <property type="evidence" value="ECO:0007669"/>
    <property type="project" value="UniProtKB-KW"/>
</dbReference>
<dbReference type="SUPFAM" id="SSF46894">
    <property type="entry name" value="C-terminal effector domain of the bipartite response regulators"/>
    <property type="match status" value="1"/>
</dbReference>
<dbReference type="InterPro" id="IPR039420">
    <property type="entry name" value="WalR-like"/>
</dbReference>
<dbReference type="PANTHER" id="PTHR43214">
    <property type="entry name" value="TWO-COMPONENT RESPONSE REGULATOR"/>
    <property type="match status" value="1"/>
</dbReference>
<evidence type="ECO:0000256" key="5">
    <source>
        <dbReference type="ARBA" id="ARBA00023163"/>
    </source>
</evidence>
<keyword evidence="1 6" id="KW-0597">Phosphoprotein</keyword>
<organism evidence="9 10">
    <name type="scientific">Paenibacillus suaedae</name>
    <dbReference type="NCBI Taxonomy" id="3077233"/>
    <lineage>
        <taxon>Bacteria</taxon>
        <taxon>Bacillati</taxon>
        <taxon>Bacillota</taxon>
        <taxon>Bacilli</taxon>
        <taxon>Bacillales</taxon>
        <taxon>Paenibacillaceae</taxon>
        <taxon>Paenibacillus</taxon>
    </lineage>
</organism>
<dbReference type="GO" id="GO:0003677">
    <property type="term" value="F:DNA binding"/>
    <property type="evidence" value="ECO:0007669"/>
    <property type="project" value="UniProtKB-KW"/>
</dbReference>
<dbReference type="SMART" id="SM00421">
    <property type="entry name" value="HTH_LUXR"/>
    <property type="match status" value="1"/>
</dbReference>
<dbReference type="InterPro" id="IPR011006">
    <property type="entry name" value="CheY-like_superfamily"/>
</dbReference>
<dbReference type="Gene3D" id="3.40.50.2300">
    <property type="match status" value="1"/>
</dbReference>
<dbReference type="RefSeq" id="WP_065292500.1">
    <property type="nucleotide sequence ID" value="NZ_JAVYAA010000011.1"/>
</dbReference>
<dbReference type="PROSITE" id="PS50043">
    <property type="entry name" value="HTH_LUXR_2"/>
    <property type="match status" value="1"/>
</dbReference>
<dbReference type="InterPro" id="IPR001789">
    <property type="entry name" value="Sig_transdc_resp-reg_receiver"/>
</dbReference>
<dbReference type="PANTHER" id="PTHR43214:SF42">
    <property type="entry name" value="TRANSCRIPTIONAL REGULATORY PROTEIN DESR"/>
    <property type="match status" value="1"/>
</dbReference>
<feature type="domain" description="HTH luxR-type" evidence="7">
    <location>
        <begin position="133"/>
        <end position="198"/>
    </location>
</feature>
<evidence type="ECO:0000259" key="8">
    <source>
        <dbReference type="PROSITE" id="PS50110"/>
    </source>
</evidence>
<keyword evidence="3" id="KW-0805">Transcription regulation</keyword>
<dbReference type="CDD" id="cd19930">
    <property type="entry name" value="REC_DesR-like"/>
    <property type="match status" value="1"/>
</dbReference>
<dbReference type="Gene3D" id="1.10.10.10">
    <property type="entry name" value="Winged helix-like DNA-binding domain superfamily/Winged helix DNA-binding domain"/>
    <property type="match status" value="1"/>
</dbReference>
<keyword evidence="5" id="KW-0804">Transcription</keyword>
<dbReference type="InterPro" id="IPR000792">
    <property type="entry name" value="Tscrpt_reg_LuxR_C"/>
</dbReference>
<dbReference type="Pfam" id="PF00072">
    <property type="entry name" value="Response_reg"/>
    <property type="match status" value="1"/>
</dbReference>
<proteinExistence type="predicted"/>
<dbReference type="CDD" id="cd06170">
    <property type="entry name" value="LuxR_C_like"/>
    <property type="match status" value="1"/>
</dbReference>
<feature type="domain" description="Response regulatory" evidence="8">
    <location>
        <begin position="3"/>
        <end position="119"/>
    </location>
</feature>
<gene>
    <name evidence="9" type="ORF">RQP50_28000</name>
</gene>
<keyword evidence="4" id="KW-0238">DNA-binding</keyword>
<evidence type="ECO:0000256" key="6">
    <source>
        <dbReference type="PROSITE-ProRule" id="PRU00169"/>
    </source>
</evidence>